<comment type="caution">
    <text evidence="3">The sequence shown here is derived from an EMBL/GenBank/DDBJ whole genome shotgun (WGS) entry which is preliminary data.</text>
</comment>
<dbReference type="EMBL" id="JNHM01000019">
    <property type="protein sequence ID" value="KDS54848.1"/>
    <property type="molecule type" value="Genomic_DNA"/>
</dbReference>
<dbReference type="PANTHER" id="PTHR23403">
    <property type="entry name" value="TREHALASE"/>
    <property type="match status" value="1"/>
</dbReference>
<dbReference type="InterPro" id="IPR001661">
    <property type="entry name" value="Glyco_hydro_37"/>
</dbReference>
<dbReference type="Proteomes" id="UP000027661">
    <property type="component" value="Unassembled WGS sequence"/>
</dbReference>
<dbReference type="GO" id="GO:0004555">
    <property type="term" value="F:alpha,alpha-trehalase activity"/>
    <property type="evidence" value="ECO:0007669"/>
    <property type="project" value="InterPro"/>
</dbReference>
<dbReference type="RefSeq" id="WP_005845679.1">
    <property type="nucleotide sequence ID" value="NZ_JNHM01000019.1"/>
</dbReference>
<accession>A0A069SSY7</accession>
<dbReference type="PROSITE" id="PS51257">
    <property type="entry name" value="PROKAR_LIPOPROTEIN"/>
    <property type="match status" value="1"/>
</dbReference>
<dbReference type="AlphaFoldDB" id="A0A069SSY7"/>
<organism evidence="3 4">
    <name type="scientific">Phocaeicola vulgatus str. 3975 RP4</name>
    <dbReference type="NCBI Taxonomy" id="1339352"/>
    <lineage>
        <taxon>Bacteria</taxon>
        <taxon>Pseudomonadati</taxon>
        <taxon>Bacteroidota</taxon>
        <taxon>Bacteroidia</taxon>
        <taxon>Bacteroidales</taxon>
        <taxon>Bacteroidaceae</taxon>
        <taxon>Phocaeicola</taxon>
    </lineage>
</organism>
<dbReference type="SUPFAM" id="SSF48208">
    <property type="entry name" value="Six-hairpin glycosidases"/>
    <property type="match status" value="1"/>
</dbReference>
<dbReference type="InterPro" id="IPR054491">
    <property type="entry name" value="MGH1-like_GH"/>
</dbReference>
<dbReference type="InterPro" id="IPR008928">
    <property type="entry name" value="6-hairpin_glycosidase_sf"/>
</dbReference>
<name>A0A069SSY7_PHOVU</name>
<dbReference type="PATRIC" id="fig|1339352.3.peg.1483"/>
<gene>
    <name evidence="3" type="ORF">M099_1531</name>
</gene>
<dbReference type="GO" id="GO:0005993">
    <property type="term" value="P:trehalose catabolic process"/>
    <property type="evidence" value="ECO:0007669"/>
    <property type="project" value="TreeGrafter"/>
</dbReference>
<proteinExistence type="predicted"/>
<feature type="domain" description="Glucosidase YgjK N-terminal" evidence="1">
    <location>
        <begin position="56"/>
        <end position="289"/>
    </location>
</feature>
<feature type="domain" description="Mannosylglycerate hydrolase MGH1-like glycoside hydrolase" evidence="2">
    <location>
        <begin position="348"/>
        <end position="678"/>
    </location>
</feature>
<dbReference type="InterPro" id="IPR048450">
    <property type="entry name" value="YgjK_N"/>
</dbReference>
<evidence type="ECO:0000259" key="1">
    <source>
        <dbReference type="Pfam" id="PF21152"/>
    </source>
</evidence>
<dbReference type="Pfam" id="PF21152">
    <property type="entry name" value="YgjK_N"/>
    <property type="match status" value="1"/>
</dbReference>
<dbReference type="Gene3D" id="2.70.98.50">
    <property type="entry name" value="putative glycoside hydrolase family protein from bacillus halodurans"/>
    <property type="match status" value="1"/>
</dbReference>
<evidence type="ECO:0000313" key="4">
    <source>
        <dbReference type="Proteomes" id="UP000027661"/>
    </source>
</evidence>
<protein>
    <submittedName>
        <fullName evidence="3">Trehalase family protein</fullName>
    </submittedName>
</protein>
<dbReference type="PANTHER" id="PTHR23403:SF1">
    <property type="entry name" value="TREHALASE"/>
    <property type="match status" value="1"/>
</dbReference>
<dbReference type="Gene3D" id="1.50.10.10">
    <property type="match status" value="1"/>
</dbReference>
<evidence type="ECO:0000313" key="3">
    <source>
        <dbReference type="EMBL" id="KDS54848.1"/>
    </source>
</evidence>
<dbReference type="InterPro" id="IPR012341">
    <property type="entry name" value="6hp_glycosidase-like_sf"/>
</dbReference>
<reference evidence="3 4" key="1">
    <citation type="submission" date="2014-04" db="EMBL/GenBank/DDBJ databases">
        <authorList>
            <person name="Sears C."/>
            <person name="Carroll K."/>
            <person name="Sack B.R."/>
            <person name="Qadri F."/>
            <person name="Myers L.L."/>
            <person name="Chung G.-T."/>
            <person name="Escheverria P."/>
            <person name="Fraser C.M."/>
            <person name="Sadzewicz L."/>
            <person name="Shefchek K.A."/>
            <person name="Tallon L."/>
            <person name="Das S.P."/>
            <person name="Daugherty S."/>
            <person name="Mongodin E.F."/>
        </authorList>
    </citation>
    <scope>NUCLEOTIDE SEQUENCE [LARGE SCALE GENOMIC DNA]</scope>
    <source>
        <strain evidence="3 4">3975 RP4</strain>
    </source>
</reference>
<sequence length="689" mass="78006">MKHLFPIYGMCSILWLGACTPVATQPEKSLFTTQEDFPNLLNVKNVPEQPVDGDLNLFSDLGAWSGYALPVNQSRAFAGAFIGPMTMHGRGWIAQTLAQPTLVVNGEKYDLVRNMQTAKYLPGKLVQHFKDARLEFTTELCFATSRTAFVRSVITNLSDTPLNVSLTWSGGVFEENTTATKVDKGVRFHYPFYGRRWGTNRQIITLRNEPPVDEVTATVLFHTADEVMTVGNDSLQVVEKSDYLLQSGKSYTSEYSQTLTLKGEEADKEYVAIKSIPFDQCFAENAQRWNQGLQRILSADSPYMKENAYRNIAVKALMTLNSNWRTPAGDIFHGCSFPSYTGFIGGCWSWDAWQIASGNVYYNPEGAKSEMLSLFDYQAENGMVPDFIGYNKARNNWRDSKPPVASWGAMNVYKVTGDKAFLDEIFDKLYKFHQWWYAERDHDHNGICEYGSTDGTLIAAAWESGMDNGVRFDDTRMLKNEMEKAWSMDQENICLNSFLYVDKLTLSEMASILGKQELSEQLAKEAEVIKLYVQTKMYDSESGFFYDIRLNDRTPVKVMGAEGWLPLWAGIATPEQAESVKNIMMDEKHFNSYLPLGTLDVSHPALRPTFGYWRGPVWFNQVYFGITGLKRYGYVEEADLLTRKFMAHAQGLMTDGPIHENYNPLTGEVLNAPNFGWSSALILRLLLDQ</sequence>
<dbReference type="Pfam" id="PF22422">
    <property type="entry name" value="MGH1-like_GH"/>
    <property type="match status" value="1"/>
</dbReference>
<dbReference type="GeneID" id="5301271"/>
<evidence type="ECO:0000259" key="2">
    <source>
        <dbReference type="Pfam" id="PF22422"/>
    </source>
</evidence>